<keyword evidence="2" id="KW-0479">Metal-binding</keyword>
<evidence type="ECO:0000256" key="4">
    <source>
        <dbReference type="ARBA" id="ARBA00022833"/>
    </source>
</evidence>
<reference evidence="8 9" key="1">
    <citation type="submission" date="2019-09" db="EMBL/GenBank/DDBJ databases">
        <title>Draft genome of the ectomycorrhizal ascomycete Sphaerosporella brunnea.</title>
        <authorList>
            <consortium name="DOE Joint Genome Institute"/>
            <person name="Benucci G.M."/>
            <person name="Marozzi G."/>
            <person name="Antonielli L."/>
            <person name="Sanchez S."/>
            <person name="Marco P."/>
            <person name="Wang X."/>
            <person name="Falini L.B."/>
            <person name="Barry K."/>
            <person name="Haridas S."/>
            <person name="Lipzen A."/>
            <person name="Labutti K."/>
            <person name="Grigoriev I.V."/>
            <person name="Murat C."/>
            <person name="Martin F."/>
            <person name="Albertini E."/>
            <person name="Donnini D."/>
            <person name="Bonito G."/>
        </authorList>
    </citation>
    <scope>NUCLEOTIDE SEQUENCE [LARGE SCALE GENOMIC DNA]</scope>
    <source>
        <strain evidence="8 9">Sb_GMNB300</strain>
    </source>
</reference>
<evidence type="ECO:0000313" key="9">
    <source>
        <dbReference type="Proteomes" id="UP000326924"/>
    </source>
</evidence>
<evidence type="ECO:0000256" key="1">
    <source>
        <dbReference type="ARBA" id="ARBA00004123"/>
    </source>
</evidence>
<dbReference type="EMBL" id="VXIS01000423">
    <property type="protein sequence ID" value="KAA8893585.1"/>
    <property type="molecule type" value="Genomic_DNA"/>
</dbReference>
<feature type="region of interest" description="Disordered" evidence="6">
    <location>
        <begin position="347"/>
        <end position="370"/>
    </location>
</feature>
<name>A0A5J5EDD5_9PEZI</name>
<keyword evidence="4" id="KW-0862">Zinc</keyword>
<evidence type="ECO:0000259" key="7">
    <source>
        <dbReference type="Pfam" id="PF05699"/>
    </source>
</evidence>
<dbReference type="OrthoDB" id="2432695at2759"/>
<comment type="caution">
    <text evidence="8">The sequence shown here is derived from an EMBL/GenBank/DDBJ whole genome shotgun (WGS) entry which is preliminary data.</text>
</comment>
<dbReference type="PANTHER" id="PTHR46481">
    <property type="entry name" value="ZINC FINGER BED DOMAIN-CONTAINING PROTEIN 4"/>
    <property type="match status" value="1"/>
</dbReference>
<evidence type="ECO:0000313" key="8">
    <source>
        <dbReference type="EMBL" id="KAA8893585.1"/>
    </source>
</evidence>
<accession>A0A5J5EDD5</accession>
<dbReference type="GO" id="GO:0008270">
    <property type="term" value="F:zinc ion binding"/>
    <property type="evidence" value="ECO:0007669"/>
    <property type="project" value="UniProtKB-KW"/>
</dbReference>
<protein>
    <recommendedName>
        <fullName evidence="7">HAT C-terminal dimerisation domain-containing protein</fullName>
    </recommendedName>
</protein>
<evidence type="ECO:0000256" key="5">
    <source>
        <dbReference type="ARBA" id="ARBA00023242"/>
    </source>
</evidence>
<dbReference type="Pfam" id="PF05699">
    <property type="entry name" value="Dimer_Tnp_hAT"/>
    <property type="match status" value="1"/>
</dbReference>
<dbReference type="GO" id="GO:0046983">
    <property type="term" value="F:protein dimerization activity"/>
    <property type="evidence" value="ECO:0007669"/>
    <property type="project" value="InterPro"/>
</dbReference>
<evidence type="ECO:0000256" key="2">
    <source>
        <dbReference type="ARBA" id="ARBA00022723"/>
    </source>
</evidence>
<dbReference type="PANTHER" id="PTHR46481:SF10">
    <property type="entry name" value="ZINC FINGER BED DOMAIN-CONTAINING PROTEIN 39"/>
    <property type="match status" value="1"/>
</dbReference>
<dbReference type="SUPFAM" id="SSF53098">
    <property type="entry name" value="Ribonuclease H-like"/>
    <property type="match status" value="1"/>
</dbReference>
<dbReference type="InterPro" id="IPR008906">
    <property type="entry name" value="HATC_C_dom"/>
</dbReference>
<keyword evidence="3" id="KW-0863">Zinc-finger</keyword>
<proteinExistence type="predicted"/>
<dbReference type="AlphaFoldDB" id="A0A5J5EDD5"/>
<feature type="compositionally biased region" description="Pro residues" evidence="6">
    <location>
        <begin position="347"/>
        <end position="359"/>
    </location>
</feature>
<dbReference type="Proteomes" id="UP000326924">
    <property type="component" value="Unassembled WGS sequence"/>
</dbReference>
<dbReference type="InParanoid" id="A0A5J5EDD5"/>
<evidence type="ECO:0000256" key="6">
    <source>
        <dbReference type="SAM" id="MobiDB-lite"/>
    </source>
</evidence>
<keyword evidence="5" id="KW-0539">Nucleus</keyword>
<dbReference type="GO" id="GO:0005634">
    <property type="term" value="C:nucleus"/>
    <property type="evidence" value="ECO:0007669"/>
    <property type="project" value="UniProtKB-SubCell"/>
</dbReference>
<keyword evidence="9" id="KW-1185">Reference proteome</keyword>
<dbReference type="InterPro" id="IPR012337">
    <property type="entry name" value="RNaseH-like_sf"/>
</dbReference>
<dbReference type="InterPro" id="IPR052035">
    <property type="entry name" value="ZnF_BED_domain_contain"/>
</dbReference>
<gene>
    <name evidence="8" type="ORF">FN846DRAFT_978220</name>
</gene>
<comment type="subcellular location">
    <subcellularLocation>
        <location evidence="1">Nucleus</location>
    </subcellularLocation>
</comment>
<organism evidence="8 9">
    <name type="scientific">Sphaerosporella brunnea</name>
    <dbReference type="NCBI Taxonomy" id="1250544"/>
    <lineage>
        <taxon>Eukaryota</taxon>
        <taxon>Fungi</taxon>
        <taxon>Dikarya</taxon>
        <taxon>Ascomycota</taxon>
        <taxon>Pezizomycotina</taxon>
        <taxon>Pezizomycetes</taxon>
        <taxon>Pezizales</taxon>
        <taxon>Pyronemataceae</taxon>
        <taxon>Sphaerosporella</taxon>
    </lineage>
</organism>
<sequence>MQTTFIPDNTSGQHAFNERENGPFRQDQFQQMHLRGVVKCPFPFKTYDDLHMRELITVLNSEAEIPTRRAMERDIERCMECGEEEMKQALAAHQGKFAFTVSVKLEYVGWVDRVAITAHWCTPDFRIVSALLGFLPGFDNDDVKFDSYADVFQHVLENHGIWPRVSHVTWVDTNVDEINDLAKDLAERIPGLSLERDFSLCLMGKINAAMKRPQAFDFWEHLQEEAVFIDTLVTKYKEQGARLFYQEDEVSTSLVFPRLEELIEEVERLQADRSMTKEQLEWLGRAFRTLMKRHESLRKSPAYYITLVLNPRIKDQHTQKWPGEWRNECEAQLQKIWESYKDMEEPWPMPRALPEPPPPKRQHPDSAVDGEEAAFMKEGEEEPDDLWLNGAEYVGKQENLAAKEWKEKLYRSMKEGKCTAADEVADVEDELERYRNEPIVALEEWDKTFSCKEHDWWAAVGQFRFPRVAAMARDFFAIQATVYPAYEAFNRAAIYDSKEEEMAEMPDNWSCPKISKAARSASMLATWWHKDVLGIDAVMHVPMGMRESLEDMLNFNESPFPAVGRA</sequence>
<evidence type="ECO:0000256" key="3">
    <source>
        <dbReference type="ARBA" id="ARBA00022771"/>
    </source>
</evidence>
<feature type="domain" description="HAT C-terminal dimerisation" evidence="7">
    <location>
        <begin position="430"/>
        <end position="492"/>
    </location>
</feature>